<dbReference type="EMBL" id="LAZR01025870">
    <property type="protein sequence ID" value="KKL70527.1"/>
    <property type="molecule type" value="Genomic_DNA"/>
</dbReference>
<reference evidence="1" key="1">
    <citation type="journal article" date="2015" name="Nature">
        <title>Complex archaea that bridge the gap between prokaryotes and eukaryotes.</title>
        <authorList>
            <person name="Spang A."/>
            <person name="Saw J.H."/>
            <person name="Jorgensen S.L."/>
            <person name="Zaremba-Niedzwiedzka K."/>
            <person name="Martijn J."/>
            <person name="Lind A.E."/>
            <person name="van Eijk R."/>
            <person name="Schleper C."/>
            <person name="Guy L."/>
            <person name="Ettema T.J."/>
        </authorList>
    </citation>
    <scope>NUCLEOTIDE SEQUENCE</scope>
</reference>
<evidence type="ECO:0000313" key="1">
    <source>
        <dbReference type="EMBL" id="KKL70527.1"/>
    </source>
</evidence>
<accession>A0A0F9H5H3</accession>
<dbReference type="AlphaFoldDB" id="A0A0F9H5H3"/>
<sequence length="191" mass="20626">ARLAEGNEVLDGTVIAVAELNAWRGRMDNTTVASTERMDELEARFDELFNGYNEDDNGSGGSPINVKISNSGGMLVASDNNTLSAPIKITLTKPSGIAIDDIVIFVELQTEGIPNFSTVKLSGGGTAWRAGGWQLYGGDFLGVEFMNTGWGLDMSANDTKKNIYTTLVITGTGYLGKEYFFDMEATVDDWE</sequence>
<organism evidence="1">
    <name type="scientific">marine sediment metagenome</name>
    <dbReference type="NCBI Taxonomy" id="412755"/>
    <lineage>
        <taxon>unclassified sequences</taxon>
        <taxon>metagenomes</taxon>
        <taxon>ecological metagenomes</taxon>
    </lineage>
</organism>
<feature type="non-terminal residue" evidence="1">
    <location>
        <position position="1"/>
    </location>
</feature>
<protein>
    <submittedName>
        <fullName evidence="1">Uncharacterized protein</fullName>
    </submittedName>
</protein>
<name>A0A0F9H5H3_9ZZZZ</name>
<gene>
    <name evidence="1" type="ORF">LCGC14_2104050</name>
</gene>
<proteinExistence type="predicted"/>
<comment type="caution">
    <text evidence="1">The sequence shown here is derived from an EMBL/GenBank/DDBJ whole genome shotgun (WGS) entry which is preliminary data.</text>
</comment>